<proteinExistence type="predicted"/>
<sequence length="29" mass="3354">MDACVWQNAGINPEKKMKWLVFCSIIRTA</sequence>
<reference evidence="1" key="2">
    <citation type="journal article" date="2015" name="Fish Shellfish Immunol.">
        <title>Early steps in the European eel (Anguilla anguilla)-Vibrio vulnificus interaction in the gills: Role of the RtxA13 toxin.</title>
        <authorList>
            <person name="Callol A."/>
            <person name="Pajuelo D."/>
            <person name="Ebbesson L."/>
            <person name="Teles M."/>
            <person name="MacKenzie S."/>
            <person name="Amaro C."/>
        </authorList>
    </citation>
    <scope>NUCLEOTIDE SEQUENCE</scope>
</reference>
<dbReference type="EMBL" id="GBXM01034958">
    <property type="protein sequence ID" value="JAH73619.1"/>
    <property type="molecule type" value="Transcribed_RNA"/>
</dbReference>
<evidence type="ECO:0000313" key="1">
    <source>
        <dbReference type="EMBL" id="JAH73619.1"/>
    </source>
</evidence>
<accession>A0A0E9V665</accession>
<reference evidence="1" key="1">
    <citation type="submission" date="2014-11" db="EMBL/GenBank/DDBJ databases">
        <authorList>
            <person name="Amaro Gonzalez C."/>
        </authorList>
    </citation>
    <scope>NUCLEOTIDE SEQUENCE</scope>
</reference>
<protein>
    <submittedName>
        <fullName evidence="1">Uncharacterized protein</fullName>
    </submittedName>
</protein>
<name>A0A0E9V665_ANGAN</name>
<dbReference type="AlphaFoldDB" id="A0A0E9V665"/>
<organism evidence="1">
    <name type="scientific">Anguilla anguilla</name>
    <name type="common">European freshwater eel</name>
    <name type="synonym">Muraena anguilla</name>
    <dbReference type="NCBI Taxonomy" id="7936"/>
    <lineage>
        <taxon>Eukaryota</taxon>
        <taxon>Metazoa</taxon>
        <taxon>Chordata</taxon>
        <taxon>Craniata</taxon>
        <taxon>Vertebrata</taxon>
        <taxon>Euteleostomi</taxon>
        <taxon>Actinopterygii</taxon>
        <taxon>Neopterygii</taxon>
        <taxon>Teleostei</taxon>
        <taxon>Anguilliformes</taxon>
        <taxon>Anguillidae</taxon>
        <taxon>Anguilla</taxon>
    </lineage>
</organism>